<protein>
    <recommendedName>
        <fullName evidence="3">Type VI secretion protein, VC_A0111 family</fullName>
    </recommendedName>
</protein>
<evidence type="ECO:0000313" key="1">
    <source>
        <dbReference type="EMBL" id="QDT55815.1"/>
    </source>
</evidence>
<dbReference type="EMBL" id="CP036271">
    <property type="protein sequence ID" value="QDT55815.1"/>
    <property type="molecule type" value="Genomic_DNA"/>
</dbReference>
<dbReference type="OrthoDB" id="1523296at2"/>
<dbReference type="Pfam" id="PF06996">
    <property type="entry name" value="T6SS_TssG"/>
    <property type="match status" value="1"/>
</dbReference>
<dbReference type="InterPro" id="IPR010732">
    <property type="entry name" value="T6SS_TssG-like"/>
</dbReference>
<name>A0A517SI75_9PLAN</name>
<keyword evidence="2" id="KW-1185">Reference proteome</keyword>
<dbReference type="RefSeq" id="WP_145032162.1">
    <property type="nucleotide sequence ID" value="NZ_CP036271.1"/>
</dbReference>
<dbReference type="InParanoid" id="A0A517SI75"/>
<accession>A0A517SI75</accession>
<dbReference type="AlphaFoldDB" id="A0A517SI75"/>
<dbReference type="NCBIfam" id="TIGR03347">
    <property type="entry name" value="VI_chp_1"/>
    <property type="match status" value="2"/>
</dbReference>
<organism evidence="1 2">
    <name type="scientific">Caulifigura coniformis</name>
    <dbReference type="NCBI Taxonomy" id="2527983"/>
    <lineage>
        <taxon>Bacteria</taxon>
        <taxon>Pseudomonadati</taxon>
        <taxon>Planctomycetota</taxon>
        <taxon>Planctomycetia</taxon>
        <taxon>Planctomycetales</taxon>
        <taxon>Planctomycetaceae</taxon>
        <taxon>Caulifigura</taxon>
    </lineage>
</organism>
<gene>
    <name evidence="1" type="ORF">Pan44_38630</name>
</gene>
<dbReference type="Proteomes" id="UP000315700">
    <property type="component" value="Chromosome"/>
</dbReference>
<evidence type="ECO:0008006" key="3">
    <source>
        <dbReference type="Google" id="ProtNLM"/>
    </source>
</evidence>
<proteinExistence type="predicted"/>
<dbReference type="PANTHER" id="PTHR35564">
    <property type="match status" value="1"/>
</dbReference>
<evidence type="ECO:0000313" key="2">
    <source>
        <dbReference type="Proteomes" id="UP000315700"/>
    </source>
</evidence>
<dbReference type="PANTHER" id="PTHR35564:SF4">
    <property type="entry name" value="CYTOPLASMIC PROTEIN"/>
    <property type="match status" value="1"/>
</dbReference>
<sequence length="392" mass="44198">MSTEPQPAEVEEASSPRPVRATGVIGQLLREGYRFNFFQAVRLLEAWRPKRAAVGQDASPRNEAVHFGALPSNTFPASQLYDVKVDGSSERPPQMTVTFFGLTGPLGALPRHYTEMLLERLAKKDRALRDFLDLFNHRLISLFYRAWEKYQFWISGERTLRHERQAAAAGPEHKRSFVVDERAHLDPIGEILLSLNGLASPALRYVLPEPDRLEPRTAISDQTWRYYAGLFAQRRRPVVSLEALLADHFGWSVRVHSLCGRWLLLEPSDRTRLVAGGNTRLGVDTVAGQKVWEVQGKFRIQLGPLKYAEFCSLLPIGDAHRPLVQITRVYAGIQLDFDLQLSLRPEEVPSLRCGDRNGIGARLGWNTWLKSRSAPDAPAEVGLRPYDALSTD</sequence>
<reference evidence="1 2" key="1">
    <citation type="submission" date="2019-02" db="EMBL/GenBank/DDBJ databases">
        <title>Deep-cultivation of Planctomycetes and their phenomic and genomic characterization uncovers novel biology.</title>
        <authorList>
            <person name="Wiegand S."/>
            <person name="Jogler M."/>
            <person name="Boedeker C."/>
            <person name="Pinto D."/>
            <person name="Vollmers J."/>
            <person name="Rivas-Marin E."/>
            <person name="Kohn T."/>
            <person name="Peeters S.H."/>
            <person name="Heuer A."/>
            <person name="Rast P."/>
            <person name="Oberbeckmann S."/>
            <person name="Bunk B."/>
            <person name="Jeske O."/>
            <person name="Meyerdierks A."/>
            <person name="Storesund J.E."/>
            <person name="Kallscheuer N."/>
            <person name="Luecker S."/>
            <person name="Lage O.M."/>
            <person name="Pohl T."/>
            <person name="Merkel B.J."/>
            <person name="Hornburger P."/>
            <person name="Mueller R.-W."/>
            <person name="Bruemmer F."/>
            <person name="Labrenz M."/>
            <person name="Spormann A.M."/>
            <person name="Op den Camp H."/>
            <person name="Overmann J."/>
            <person name="Amann R."/>
            <person name="Jetten M.S.M."/>
            <person name="Mascher T."/>
            <person name="Medema M.H."/>
            <person name="Devos D.P."/>
            <person name="Kaster A.-K."/>
            <person name="Ovreas L."/>
            <person name="Rohde M."/>
            <person name="Galperin M.Y."/>
            <person name="Jogler C."/>
        </authorList>
    </citation>
    <scope>NUCLEOTIDE SEQUENCE [LARGE SCALE GENOMIC DNA]</scope>
    <source>
        <strain evidence="1 2">Pan44</strain>
    </source>
</reference>
<dbReference type="KEGG" id="ccos:Pan44_38630"/>